<evidence type="ECO:0000313" key="1">
    <source>
        <dbReference type="EMBL" id="WDF70687.1"/>
    </source>
</evidence>
<gene>
    <name evidence="1" type="ORF">PQ465_10005</name>
</gene>
<protein>
    <submittedName>
        <fullName evidence="1">DUF2892 domain-containing protein</fullName>
    </submittedName>
</protein>
<evidence type="ECO:0000313" key="2">
    <source>
        <dbReference type="Proteomes" id="UP001221558"/>
    </source>
</evidence>
<keyword evidence="2" id="KW-1185">Reference proteome</keyword>
<dbReference type="RefSeq" id="WP_274269391.1">
    <property type="nucleotide sequence ID" value="NZ_CP117880.1"/>
</dbReference>
<name>A0ABY7WM56_9SPHI</name>
<dbReference type="EMBL" id="CP117880">
    <property type="protein sequence ID" value="WDF70687.1"/>
    <property type="molecule type" value="Genomic_DNA"/>
</dbReference>
<reference evidence="1 2" key="1">
    <citation type="submission" date="2023-02" db="EMBL/GenBank/DDBJ databases">
        <title>Genome sequence of Sphingobacterium sp. KACC 22765.</title>
        <authorList>
            <person name="Kim S."/>
            <person name="Heo J."/>
            <person name="Kwon S.-W."/>
        </authorList>
    </citation>
    <scope>NUCLEOTIDE SEQUENCE [LARGE SCALE GENOMIC DNA]</scope>
    <source>
        <strain evidence="1 2">KACC 22765</strain>
    </source>
</reference>
<sequence>MSILDLVINKVKERIDEACEHGEIPQSERVLSVVAGGFIVGFSAKRILKSPLTAISGLTLGSALVVRGVTGKCAVKGAVEAKKHVNEEDVTIVEHRYFVK</sequence>
<proteinExistence type="predicted"/>
<dbReference type="Proteomes" id="UP001221558">
    <property type="component" value="Chromosome"/>
</dbReference>
<organism evidence="1 2">
    <name type="scientific">Sphingobacterium oryzagri</name>
    <dbReference type="NCBI Taxonomy" id="3025669"/>
    <lineage>
        <taxon>Bacteria</taxon>
        <taxon>Pseudomonadati</taxon>
        <taxon>Bacteroidota</taxon>
        <taxon>Sphingobacteriia</taxon>
        <taxon>Sphingobacteriales</taxon>
        <taxon>Sphingobacteriaceae</taxon>
        <taxon>Sphingobacterium</taxon>
    </lineage>
</organism>
<accession>A0ABY7WM56</accession>